<dbReference type="STRING" id="1305675.BFG57_13440"/>
<dbReference type="Proteomes" id="UP000095209">
    <property type="component" value="Unassembled WGS sequence"/>
</dbReference>
<evidence type="ECO:0000313" key="8">
    <source>
        <dbReference type="Proteomes" id="UP000095209"/>
    </source>
</evidence>
<evidence type="ECO:0000259" key="6">
    <source>
        <dbReference type="Pfam" id="PF00425"/>
    </source>
</evidence>
<dbReference type="Pfam" id="PF00425">
    <property type="entry name" value="Chorismate_bind"/>
    <property type="match status" value="1"/>
</dbReference>
<dbReference type="SUPFAM" id="SSF56322">
    <property type="entry name" value="ADC synthase"/>
    <property type="match status" value="1"/>
</dbReference>
<dbReference type="InterPro" id="IPR005801">
    <property type="entry name" value="ADC_synthase"/>
</dbReference>
<dbReference type="PRINTS" id="PR00095">
    <property type="entry name" value="ANTSNTHASEI"/>
</dbReference>
<evidence type="ECO:0000256" key="3">
    <source>
        <dbReference type="ARBA" id="ARBA00012824"/>
    </source>
</evidence>
<evidence type="ECO:0000256" key="1">
    <source>
        <dbReference type="ARBA" id="ARBA00000799"/>
    </source>
</evidence>
<evidence type="ECO:0000256" key="5">
    <source>
        <dbReference type="ARBA" id="ARBA00041564"/>
    </source>
</evidence>
<evidence type="ECO:0000256" key="2">
    <source>
        <dbReference type="ARBA" id="ARBA00005297"/>
    </source>
</evidence>
<dbReference type="GO" id="GO:0008909">
    <property type="term" value="F:isochorismate synthase activity"/>
    <property type="evidence" value="ECO:0007669"/>
    <property type="project" value="UniProtKB-EC"/>
</dbReference>
<reference evidence="7 8" key="1">
    <citation type="submission" date="2016-08" db="EMBL/GenBank/DDBJ databases">
        <title>Genome of Bacillus solimangrovi GH2-4.</title>
        <authorList>
            <person name="Lim S."/>
            <person name="Kim B.-C."/>
        </authorList>
    </citation>
    <scope>NUCLEOTIDE SEQUENCE [LARGE SCALE GENOMIC DNA]</scope>
    <source>
        <strain evidence="7 8">GH2-4</strain>
    </source>
</reference>
<name>A0A1E5LGE3_9BACI</name>
<evidence type="ECO:0000313" key="7">
    <source>
        <dbReference type="EMBL" id="OEH93142.1"/>
    </source>
</evidence>
<proteinExistence type="inferred from homology"/>
<evidence type="ECO:0000256" key="4">
    <source>
        <dbReference type="ARBA" id="ARBA00023235"/>
    </source>
</evidence>
<dbReference type="InterPro" id="IPR004561">
    <property type="entry name" value="IsoChor_synthase"/>
</dbReference>
<dbReference type="GO" id="GO:0009697">
    <property type="term" value="P:salicylic acid biosynthetic process"/>
    <property type="evidence" value="ECO:0007669"/>
    <property type="project" value="TreeGrafter"/>
</dbReference>
<gene>
    <name evidence="7" type="ORF">BFG57_13440</name>
</gene>
<dbReference type="NCBIfam" id="TIGR00543">
    <property type="entry name" value="isochor_syn"/>
    <property type="match status" value="1"/>
</dbReference>
<dbReference type="PANTHER" id="PTHR42839:SF1">
    <property type="entry name" value="ISOCHORISMATE SYNTHASE MENF"/>
    <property type="match status" value="1"/>
</dbReference>
<dbReference type="EMBL" id="MJEH01000016">
    <property type="protein sequence ID" value="OEH93142.1"/>
    <property type="molecule type" value="Genomic_DNA"/>
</dbReference>
<dbReference type="RefSeq" id="WP_069716855.1">
    <property type="nucleotide sequence ID" value="NZ_MJEH01000016.1"/>
</dbReference>
<comment type="catalytic activity">
    <reaction evidence="1">
        <text>chorismate = isochorismate</text>
        <dbReference type="Rhea" id="RHEA:18985"/>
        <dbReference type="ChEBI" id="CHEBI:29748"/>
        <dbReference type="ChEBI" id="CHEBI:29780"/>
        <dbReference type="EC" id="5.4.4.2"/>
    </reaction>
</comment>
<dbReference type="PANTHER" id="PTHR42839">
    <property type="entry name" value="ISOCHORISMATE SYNTHASE ENTC"/>
    <property type="match status" value="1"/>
</dbReference>
<keyword evidence="4" id="KW-0413">Isomerase</keyword>
<dbReference type="Gene3D" id="3.60.120.10">
    <property type="entry name" value="Anthranilate synthase"/>
    <property type="match status" value="1"/>
</dbReference>
<sequence length="471" mass="52485">MVAIQQEAVTEQLALGVKKATEQSREILVSIVKKVRGCSPLSVFASAGALNINERVFWSEPNGDFQVSAIGAIHTVEAFSDDRYTEATYKWHEIKKGAIISPHSRPRGTGPLMLGGFSFDEQPVKHKLWSEFPHTKLILPVMMVSFIESEAWLTINTLVKANDDVEVKASEIMKLEQQLLLNVNEHLHRENLSILSIDEKAKEDWLNTVDFLASEMRDQLYEKVVLARELRLKLDQSIQVENVLQKLLNEQSTSHIFAFQFESDCFVGASPERLVKREGGQFLSTCLAGSTGRGTTVEIDQELGQALLNDEKNLHEHQIVVDMIRSAMEICCSEVDIPTSPILYKARDIQHLYTPVVGKAKENVSLLSVVGHLHPTPALGGYPRNVALKKIREHEALERGWYAAPIGWIDYEGNGEFIVAIRSGLIQGNEASLFAGCGLVGDSNSESEYDETRIKFRPMLSAIGGVNDAYQ</sequence>
<organism evidence="7 8">
    <name type="scientific">Bacillus solimangrovi</name>
    <dbReference type="NCBI Taxonomy" id="1305675"/>
    <lineage>
        <taxon>Bacteria</taxon>
        <taxon>Bacillati</taxon>
        <taxon>Bacillota</taxon>
        <taxon>Bacilli</taxon>
        <taxon>Bacillales</taxon>
        <taxon>Bacillaceae</taxon>
        <taxon>Bacillus</taxon>
    </lineage>
</organism>
<feature type="domain" description="Chorismate-utilising enzyme C-terminal" evidence="6">
    <location>
        <begin position="202"/>
        <end position="455"/>
    </location>
</feature>
<protein>
    <recommendedName>
        <fullName evidence="3">isochorismate synthase</fullName>
        <ecNumber evidence="3">5.4.4.2</ecNumber>
    </recommendedName>
    <alternativeName>
        <fullName evidence="5">Isochorismate mutase</fullName>
    </alternativeName>
</protein>
<accession>A0A1E5LGE3</accession>
<dbReference type="EC" id="5.4.4.2" evidence="3"/>
<comment type="similarity">
    <text evidence="2">Belongs to the isochorismate synthase family.</text>
</comment>
<comment type="caution">
    <text evidence="7">The sequence shown here is derived from an EMBL/GenBank/DDBJ whole genome shotgun (WGS) entry which is preliminary data.</text>
</comment>
<keyword evidence="8" id="KW-1185">Reference proteome</keyword>
<dbReference type="InterPro" id="IPR019999">
    <property type="entry name" value="Anth_synth_I-like"/>
</dbReference>
<dbReference type="AlphaFoldDB" id="A0A1E5LGE3"/>
<dbReference type="InterPro" id="IPR015890">
    <property type="entry name" value="Chorismate_C"/>
</dbReference>